<protein>
    <submittedName>
        <fullName evidence="2">Uncharacterized protein</fullName>
    </submittedName>
</protein>
<gene>
    <name evidence="2" type="ORF">FJV41_37775</name>
</gene>
<accession>A0A540WQR1</accession>
<comment type="caution">
    <text evidence="2">The sequence shown here is derived from an EMBL/GenBank/DDBJ whole genome shotgun (WGS) entry which is preliminary data.</text>
</comment>
<dbReference type="OrthoDB" id="5526306at2"/>
<evidence type="ECO:0000256" key="1">
    <source>
        <dbReference type="SAM" id="MobiDB-lite"/>
    </source>
</evidence>
<evidence type="ECO:0000313" key="3">
    <source>
        <dbReference type="Proteomes" id="UP000315369"/>
    </source>
</evidence>
<keyword evidence="3" id="KW-1185">Reference proteome</keyword>
<evidence type="ECO:0000313" key="2">
    <source>
        <dbReference type="EMBL" id="TQF10754.1"/>
    </source>
</evidence>
<organism evidence="2 3">
    <name type="scientific">Myxococcus llanfairpwllgwyngyllgogerychwyrndrobwllllantysiliogogogochensis</name>
    <dbReference type="NCBI Taxonomy" id="2590453"/>
    <lineage>
        <taxon>Bacteria</taxon>
        <taxon>Pseudomonadati</taxon>
        <taxon>Myxococcota</taxon>
        <taxon>Myxococcia</taxon>
        <taxon>Myxococcales</taxon>
        <taxon>Cystobacterineae</taxon>
        <taxon>Myxococcaceae</taxon>
        <taxon>Myxococcus</taxon>
    </lineage>
</organism>
<dbReference type="Proteomes" id="UP000315369">
    <property type="component" value="Unassembled WGS sequence"/>
</dbReference>
<reference evidence="2 3" key="1">
    <citation type="submission" date="2019-06" db="EMBL/GenBank/DDBJ databases">
        <authorList>
            <person name="Livingstone P."/>
            <person name="Whitworth D."/>
        </authorList>
    </citation>
    <scope>NUCLEOTIDE SEQUENCE [LARGE SCALE GENOMIC DNA]</scope>
    <source>
        <strain evidence="2 3">AM401</strain>
    </source>
</reference>
<feature type="region of interest" description="Disordered" evidence="1">
    <location>
        <begin position="127"/>
        <end position="199"/>
    </location>
</feature>
<dbReference type="RefSeq" id="WP_141647465.1">
    <property type="nucleotide sequence ID" value="NZ_VIFM01000231.1"/>
</dbReference>
<name>A0A540WQR1_9BACT</name>
<dbReference type="AlphaFoldDB" id="A0A540WQR1"/>
<sequence length="199" mass="21162">MSTQKAKMGPLPPEPAELVEKRDKLLAELESQSKVAQGTFLQVVRTMKMLVASTTPGTPFDEKLYGDVSGALQRFMADPILPVPPTLGLVVSYLSERLSTYGMTIQNAVKEANPELHAKFAFAPPGAQAPAAPAAPPAPARTSGAPAAKDGFESASNKRSLSLDPEASPPPPADQKKEQQQLESFKAWMKNPSLGKLKG</sequence>
<proteinExistence type="predicted"/>
<dbReference type="EMBL" id="VIFM01000231">
    <property type="protein sequence ID" value="TQF10754.1"/>
    <property type="molecule type" value="Genomic_DNA"/>
</dbReference>